<feature type="region of interest" description="Disordered" evidence="1">
    <location>
        <begin position="1348"/>
        <end position="1370"/>
    </location>
</feature>
<feature type="domain" description="KATNIP" evidence="2">
    <location>
        <begin position="1172"/>
        <end position="1323"/>
    </location>
</feature>
<dbReference type="Proteomes" id="UP000233100">
    <property type="component" value="Chromosome 20"/>
</dbReference>
<dbReference type="GO" id="GO:0034451">
    <property type="term" value="C:centriolar satellite"/>
    <property type="evidence" value="ECO:0007669"/>
    <property type="project" value="Ensembl"/>
</dbReference>
<feature type="region of interest" description="Disordered" evidence="1">
    <location>
        <begin position="142"/>
        <end position="171"/>
    </location>
</feature>
<feature type="region of interest" description="Disordered" evidence="1">
    <location>
        <begin position="384"/>
        <end position="450"/>
    </location>
</feature>
<dbReference type="GeneTree" id="ENSGT00390000004566"/>
<feature type="domain" description="KATNIP" evidence="2">
    <location>
        <begin position="1406"/>
        <end position="1724"/>
    </location>
</feature>
<keyword evidence="4" id="KW-1185">Reference proteome</keyword>
<dbReference type="GO" id="GO:0036064">
    <property type="term" value="C:ciliary basal body"/>
    <property type="evidence" value="ECO:0007669"/>
    <property type="project" value="Ensembl"/>
</dbReference>
<dbReference type="Ensembl" id="ENSMFAT00000016926.2">
    <property type="protein sequence ID" value="ENSMFAP00000042642.2"/>
    <property type="gene ID" value="ENSMFAG00000040082.2"/>
</dbReference>
<dbReference type="InterPro" id="IPR026704">
    <property type="entry name" value="KATNIP"/>
</dbReference>
<feature type="compositionally biased region" description="Basic and acidic residues" evidence="1">
    <location>
        <begin position="953"/>
        <end position="962"/>
    </location>
</feature>
<sequence>MPGCVARARQRNSCVQGSRGSGKGGTRVSRRLHSAGRHRPSSPSRATSSNNDSNASIATSVGGARGACATHLQGPWSSAPAHNDPGGRGGSDGGSEEEFQCAGMTSLPGGGLSNWSSTVIGPGPCSNQGNCKQCRGRFRFEHPEPPPLGMDGQTLRKAERSRSCSREKKEGHAKDMVTDFDEKHDEYLILLQQRNRILKHLKSKDPVQLRLEHLEQGFSVYVNGANSELKSSPRKAIHSDFSRSASHTEGTHDYGRRTLFREAEEGLRRGSRTAPSKVQRRGWHQKSVQIRTEAGPRLHIEPPVDYSDDFELCGDVTVQANNTSEDRPQDTKSPTSSKPCGFNISLLNACGHSDPSSSVDKERILLTIQDVMELRKSLELSVNLQRKQKDCSSDEYDSIEEDILSEPEPEDPALVGHPRDDRPPSSGVSTQKDVPGEQETEGRSALGPDTLVVLEFNPASKSHKRERNLSAKRKDNAEVFIPTKSEPNLTPQAPAVLPDQERICSGPGSRRERPLSATRKTLCEAEDPEEEASAVLRAIQVENAALQRAPLSRKAEQPASPLQDAEGPPAKPWTSLLEEKEETPELLPITTATTTQEMAGAAGGARAINQAMDRIGLLGSRQQQKLLKVLQAVKSDSAHLGRVVSPTKEQVSDAEDKQRTRADEIKDAIYVTMEILSNWGNSWWVGLTEVEFFDLNDTKLYVSPHDVDIRNTATPGELGRLVNRNLADEKDSSPWTCPFRPPLQLFFVIRNTRQLGDFSLAKIKVQNYWTADGDLDIGAKNVKLYVNRNLIFNGKLDKGDREAPADHSILVDQKNEKSERLENAMNIHSEESRGAHEMAGASGDKELGLGCPQPAETLVDAKLSSQGDVSGERKNSTNCKKDSLSQLEEYLRLSAAPALIGDMPSAPATSPPVRCPPVHEEPSLIQQLENLMGRKICEPPGKTPSWLQPSPTGKDRKQEGRKSKPLWLSPEKPLAWKGRLLSDDVIGEGPRETEAGDKGPRREPGRGTSRSANTKERPQRTTPKVHSDDSDIFNQPPNRERPASGRRGSRKDAGSSSHGDEQSASREDTWSSRTPSRSRWRSEQEHTLHESWSSLSAFDRSHRGRISNTELPGDILDELLQQKSSRHSDLPPSKKGEQPGPSREQDGYTGETDAGGDFKIPVLPYGQRLVIDIKSTWGDRHYVGLNGIEIFSSKGEPVQISNIKADPPDINILPAYGKDPRVVTNLIDGVNRTQDDMHVWLAPFTPGKSHSITIDFTHPCHVALIRIWNYNKSRIHSFRGVKDITMLLDTQCIFEGEIAKASGTLAGAPEHFGDTILFTTDDDILEAIFYSDEMFDLDVGSLDSLQDEEALRRPSTADGEGDERPFTQAGLGADDRVPELELPSSPHVTQVTTPEPGIYHGICLQLNFTASWGDLHYLGLTGLEVVGKDGQALPIHLHQISASPRDLNELPEYSDDSRTLDKLIDGTNITMEDEHMWLIPFSPGLDHVVTIRLDRAESIAGLRFWNYNKSPEDTYRGAKIVHVSLDGLCVSPPEGFLIRKGPGNCHFDFAQEILFMDYLRARLLPQPARRLDMKSLECASMDYEAPLMPCGFIFQFQLLTSWGDPYYIGLTGLELYDERGEKIPLSENNIAAFPDSVNSLEGVGGDVRTPDKLIDQVNDTSDGRHMWLAPILPGLVNRVYVIFDLPTTVSMIKLWNYAKTPHRGVKEFGLLVDDLLVYNGILAMVSHLVGGILPTCEPTVPYHTILFTEDRDIRHQEKHTTISNQAEDQDVQMMNENQIMTNAKRKQSVVDPALRPKTCISEKEMRRRRC</sequence>
<evidence type="ECO:0000313" key="3">
    <source>
        <dbReference type="Ensembl" id="ENSMFAP00000042642.2"/>
    </source>
</evidence>
<name>A0A2K5WZJ2_MACFA</name>
<feature type="compositionally biased region" description="Basic and acidic residues" evidence="1">
    <location>
        <begin position="154"/>
        <end position="171"/>
    </location>
</feature>
<feature type="region of interest" description="Disordered" evidence="1">
    <location>
        <begin position="549"/>
        <end position="572"/>
    </location>
</feature>
<reference evidence="3" key="3">
    <citation type="submission" date="2025-09" db="UniProtKB">
        <authorList>
            <consortium name="Ensembl"/>
        </authorList>
    </citation>
    <scope>IDENTIFICATION</scope>
</reference>
<feature type="region of interest" description="Disordered" evidence="1">
    <location>
        <begin position="264"/>
        <end position="300"/>
    </location>
</feature>
<dbReference type="GO" id="GO:0090660">
    <property type="term" value="P:cerebrospinal fluid circulation"/>
    <property type="evidence" value="ECO:0007669"/>
    <property type="project" value="Ensembl"/>
</dbReference>
<gene>
    <name evidence="3" type="primary">KATNIP</name>
</gene>
<dbReference type="PANTHER" id="PTHR21534:SF0">
    <property type="entry name" value="KATANIN-INTERACTING PROTEIN"/>
    <property type="match status" value="1"/>
</dbReference>
<dbReference type="Bgee" id="ENSMFAG00000040082">
    <property type="expression patterns" value="Expressed in colon and 12 other cell types or tissues"/>
</dbReference>
<evidence type="ECO:0000313" key="4">
    <source>
        <dbReference type="Proteomes" id="UP000233100"/>
    </source>
</evidence>
<proteinExistence type="predicted"/>
<dbReference type="PANTHER" id="PTHR21534">
    <property type="entry name" value="KATANIN-INTERACTING PROTEIN"/>
    <property type="match status" value="1"/>
</dbReference>
<organism evidence="3 4">
    <name type="scientific">Macaca fascicularis</name>
    <name type="common">Crab-eating macaque</name>
    <name type="synonym">Cynomolgus monkey</name>
    <dbReference type="NCBI Taxonomy" id="9541"/>
    <lineage>
        <taxon>Eukaryota</taxon>
        <taxon>Metazoa</taxon>
        <taxon>Chordata</taxon>
        <taxon>Craniata</taxon>
        <taxon>Vertebrata</taxon>
        <taxon>Euteleostomi</taxon>
        <taxon>Mammalia</taxon>
        <taxon>Eutheria</taxon>
        <taxon>Euarchontoglires</taxon>
        <taxon>Primates</taxon>
        <taxon>Haplorrhini</taxon>
        <taxon>Catarrhini</taxon>
        <taxon>Cercopithecidae</taxon>
        <taxon>Cercopithecinae</taxon>
        <taxon>Macaca</taxon>
    </lineage>
</organism>
<feature type="region of interest" description="Disordered" evidence="1">
    <location>
        <begin position="935"/>
        <end position="1091"/>
    </location>
</feature>
<feature type="region of interest" description="Disordered" evidence="1">
    <location>
        <begin position="1"/>
        <end position="107"/>
    </location>
</feature>
<dbReference type="GO" id="GO:0005886">
    <property type="term" value="C:plasma membrane"/>
    <property type="evidence" value="ECO:0007669"/>
    <property type="project" value="Ensembl"/>
</dbReference>
<protein>
    <submittedName>
        <fullName evidence="3">Katanin interacting protein</fullName>
    </submittedName>
</protein>
<evidence type="ECO:0000259" key="2">
    <source>
        <dbReference type="Pfam" id="PF14652"/>
    </source>
</evidence>
<evidence type="ECO:0000256" key="1">
    <source>
        <dbReference type="SAM" id="MobiDB-lite"/>
    </source>
</evidence>
<reference evidence="3 4" key="1">
    <citation type="submission" date="2013-03" db="EMBL/GenBank/DDBJ databases">
        <authorList>
            <person name="Warren W."/>
            <person name="Wilson R.K."/>
        </authorList>
    </citation>
    <scope>NUCLEOTIDE SEQUENCE</scope>
</reference>
<feature type="compositionally biased region" description="Basic and acidic residues" evidence="1">
    <location>
        <begin position="1080"/>
        <end position="1089"/>
    </location>
</feature>
<dbReference type="STRING" id="9541.ENSMFAP00000042642"/>
<feature type="region of interest" description="Disordered" evidence="1">
    <location>
        <begin position="1124"/>
        <end position="1157"/>
    </location>
</feature>
<feature type="compositionally biased region" description="Acidic residues" evidence="1">
    <location>
        <begin position="393"/>
        <end position="411"/>
    </location>
</feature>
<dbReference type="GO" id="GO:0005576">
    <property type="term" value="C:extracellular region"/>
    <property type="evidence" value="ECO:0007669"/>
    <property type="project" value="GOC"/>
</dbReference>
<feature type="compositionally biased region" description="Basic and acidic residues" evidence="1">
    <location>
        <begin position="1050"/>
        <end position="1070"/>
    </location>
</feature>
<dbReference type="InterPro" id="IPR027859">
    <property type="entry name" value="KATNIP_dom"/>
</dbReference>
<feature type="compositionally biased region" description="Basic residues" evidence="1">
    <location>
        <begin position="28"/>
        <end position="40"/>
    </location>
</feature>
<dbReference type="GO" id="GO:0005654">
    <property type="term" value="C:nucleoplasm"/>
    <property type="evidence" value="ECO:0007669"/>
    <property type="project" value="Ensembl"/>
</dbReference>
<dbReference type="Pfam" id="PF14652">
    <property type="entry name" value="DUF4457"/>
    <property type="match status" value="2"/>
</dbReference>
<feature type="compositionally biased region" description="Basic and acidic residues" evidence="1">
    <location>
        <begin position="1013"/>
        <end position="1029"/>
    </location>
</feature>
<accession>A0A2K5WZJ2</accession>
<reference evidence="3" key="2">
    <citation type="submission" date="2025-08" db="UniProtKB">
        <authorList>
            <consortium name="Ensembl"/>
        </authorList>
    </citation>
    <scope>IDENTIFICATION</scope>
</reference>
<feature type="compositionally biased region" description="Basic and acidic residues" evidence="1">
    <location>
        <begin position="989"/>
        <end position="1005"/>
    </location>
</feature>
<feature type="compositionally biased region" description="Polar residues" evidence="1">
    <location>
        <begin position="41"/>
        <end position="59"/>
    </location>
</feature>
<feature type="compositionally biased region" description="Basic and acidic residues" evidence="1">
    <location>
        <begin position="1126"/>
        <end position="1137"/>
    </location>
</feature>
<dbReference type="VEuPathDB" id="HostDB:ENSMFAG00000040082"/>